<keyword evidence="2" id="KW-1185">Reference proteome</keyword>
<organism evidence="1 2">
    <name type="scientific">Linderina pennispora</name>
    <dbReference type="NCBI Taxonomy" id="61395"/>
    <lineage>
        <taxon>Eukaryota</taxon>
        <taxon>Fungi</taxon>
        <taxon>Fungi incertae sedis</taxon>
        <taxon>Zoopagomycota</taxon>
        <taxon>Kickxellomycotina</taxon>
        <taxon>Kickxellomycetes</taxon>
        <taxon>Kickxellales</taxon>
        <taxon>Kickxellaceae</taxon>
        <taxon>Linderina</taxon>
    </lineage>
</organism>
<dbReference type="Proteomes" id="UP000193922">
    <property type="component" value="Unassembled WGS sequence"/>
</dbReference>
<comment type="caution">
    <text evidence="1">The sequence shown here is derived from an EMBL/GenBank/DDBJ whole genome shotgun (WGS) entry which is preliminary data.</text>
</comment>
<dbReference type="RefSeq" id="XP_040746930.1">
    <property type="nucleotide sequence ID" value="XM_040890207.1"/>
</dbReference>
<gene>
    <name evidence="1" type="ORF">DL89DRAFT_2915</name>
</gene>
<dbReference type="EMBL" id="MCFD01000001">
    <property type="protein sequence ID" value="ORX73719.1"/>
    <property type="molecule type" value="Genomic_DNA"/>
</dbReference>
<accession>A0A1Y1WJK1</accession>
<evidence type="ECO:0000313" key="1">
    <source>
        <dbReference type="EMBL" id="ORX73719.1"/>
    </source>
</evidence>
<protein>
    <submittedName>
        <fullName evidence="1">Uncharacterized protein</fullName>
    </submittedName>
</protein>
<proteinExistence type="predicted"/>
<dbReference type="AlphaFoldDB" id="A0A1Y1WJK1"/>
<name>A0A1Y1WJK1_9FUNG</name>
<reference evidence="1 2" key="1">
    <citation type="submission" date="2016-07" db="EMBL/GenBank/DDBJ databases">
        <title>Pervasive Adenine N6-methylation of Active Genes in Fungi.</title>
        <authorList>
            <consortium name="DOE Joint Genome Institute"/>
            <person name="Mondo S.J."/>
            <person name="Dannebaum R.O."/>
            <person name="Kuo R.C."/>
            <person name="Labutti K."/>
            <person name="Haridas S."/>
            <person name="Kuo A."/>
            <person name="Salamov A."/>
            <person name="Ahrendt S.R."/>
            <person name="Lipzen A."/>
            <person name="Sullivan W."/>
            <person name="Andreopoulos W.B."/>
            <person name="Clum A."/>
            <person name="Lindquist E."/>
            <person name="Daum C."/>
            <person name="Ramamoorthy G.K."/>
            <person name="Gryganskyi A."/>
            <person name="Culley D."/>
            <person name="Magnuson J.K."/>
            <person name="James T.Y."/>
            <person name="O'Malley M.A."/>
            <person name="Stajich J.E."/>
            <person name="Spatafora J.W."/>
            <person name="Visel A."/>
            <person name="Grigoriev I.V."/>
        </authorList>
    </citation>
    <scope>NUCLEOTIDE SEQUENCE [LARGE SCALE GENOMIC DNA]</scope>
    <source>
        <strain evidence="1 2">ATCC 12442</strain>
    </source>
</reference>
<dbReference type="GeneID" id="63806855"/>
<evidence type="ECO:0000313" key="2">
    <source>
        <dbReference type="Proteomes" id="UP000193922"/>
    </source>
</evidence>
<sequence length="253" mass="28265">MRRRRGSGRGRLLISKAECLVTHAAQWHEEGFFGRVIDASNEALDVLMLVVESDEQGAQGVSGVEDCVLRLASGFRECGRCSMGELISSVLRPLAASLRLRRLLGRSWRSQSSWRRSQRRQGVAGSTDEPNGYVRRLFVLAERSARQVHSSLQRRRHWRRWRGWIWDIFTLRSMPPSTTSCCTSSQAQANARLDSAAGGCWQVCAGSAAAGLDECACLQYAGSGGDDAPISRRLRNTRLLLRHDWRRAARSHG</sequence>